<dbReference type="EMBL" id="LODT01000037">
    <property type="protein sequence ID" value="KYQ89984.1"/>
    <property type="molecule type" value="Genomic_DNA"/>
</dbReference>
<evidence type="ECO:0000256" key="4">
    <source>
        <dbReference type="ARBA" id="ARBA00022989"/>
    </source>
</evidence>
<feature type="transmembrane region" description="Helical" evidence="9">
    <location>
        <begin position="249"/>
        <end position="271"/>
    </location>
</feature>
<evidence type="ECO:0000256" key="5">
    <source>
        <dbReference type="ARBA" id="ARBA00023040"/>
    </source>
</evidence>
<evidence type="ECO:0000256" key="1">
    <source>
        <dbReference type="ARBA" id="ARBA00004141"/>
    </source>
</evidence>
<feature type="transmembrane region" description="Helical" evidence="9">
    <location>
        <begin position="198"/>
        <end position="219"/>
    </location>
</feature>
<dbReference type="PANTHER" id="PTHR23112">
    <property type="entry name" value="G PROTEIN-COUPLED RECEPTOR 157-RELATED"/>
    <property type="match status" value="1"/>
</dbReference>
<dbReference type="InterPro" id="IPR022596">
    <property type="entry name" value="GPR1/2/3_C"/>
</dbReference>
<comment type="similarity">
    <text evidence="2">Belongs to the G-protein coupled receptor 5 family.</text>
</comment>
<keyword evidence="12" id="KW-1185">Reference proteome</keyword>
<keyword evidence="3 9" id="KW-0812">Transmembrane</keyword>
<dbReference type="PRINTS" id="PR02001">
    <property type="entry name" value="GCR1CAMPR"/>
</dbReference>
<feature type="transmembrane region" description="Helical" evidence="9">
    <location>
        <begin position="83"/>
        <end position="105"/>
    </location>
</feature>
<evidence type="ECO:0000256" key="8">
    <source>
        <dbReference type="ARBA" id="ARBA00023224"/>
    </source>
</evidence>
<keyword evidence="8" id="KW-0807">Transducer</keyword>
<organism evidence="11 12">
    <name type="scientific">Tieghemostelium lacteum</name>
    <name type="common">Slime mold</name>
    <name type="synonym">Dictyostelium lacteum</name>
    <dbReference type="NCBI Taxonomy" id="361077"/>
    <lineage>
        <taxon>Eukaryota</taxon>
        <taxon>Amoebozoa</taxon>
        <taxon>Evosea</taxon>
        <taxon>Eumycetozoa</taxon>
        <taxon>Dictyostelia</taxon>
        <taxon>Dictyosteliales</taxon>
        <taxon>Raperosteliaceae</taxon>
        <taxon>Tieghemostelium</taxon>
    </lineage>
</organism>
<evidence type="ECO:0000256" key="7">
    <source>
        <dbReference type="ARBA" id="ARBA00023170"/>
    </source>
</evidence>
<dbReference type="Proteomes" id="UP000076078">
    <property type="component" value="Unassembled WGS sequence"/>
</dbReference>
<keyword evidence="5" id="KW-0297">G-protein coupled receptor</keyword>
<evidence type="ECO:0000256" key="9">
    <source>
        <dbReference type="SAM" id="Phobius"/>
    </source>
</evidence>
<feature type="transmembrane region" description="Helical" evidence="9">
    <location>
        <begin position="277"/>
        <end position="300"/>
    </location>
</feature>
<proteinExistence type="inferred from homology"/>
<keyword evidence="7" id="KW-0675">Receptor</keyword>
<evidence type="ECO:0000313" key="12">
    <source>
        <dbReference type="Proteomes" id="UP000076078"/>
    </source>
</evidence>
<accession>A0A151Z871</accession>
<feature type="domain" description="G-protein coupled receptors family 2 profile 2" evidence="10">
    <location>
        <begin position="81"/>
        <end position="302"/>
    </location>
</feature>
<dbReference type="PANTHER" id="PTHR23112:SF0">
    <property type="entry name" value="TRANSMEMBRANE PROTEIN 116"/>
    <property type="match status" value="1"/>
</dbReference>
<dbReference type="GO" id="GO:0007166">
    <property type="term" value="P:cell surface receptor signaling pathway"/>
    <property type="evidence" value="ECO:0007669"/>
    <property type="project" value="InterPro"/>
</dbReference>
<dbReference type="GO" id="GO:0004930">
    <property type="term" value="F:G protein-coupled receptor activity"/>
    <property type="evidence" value="ECO:0007669"/>
    <property type="project" value="UniProtKB-KW"/>
</dbReference>
<protein>
    <recommendedName>
        <fullName evidence="10">G-protein coupled receptors family 2 profile 2 domain-containing protein</fullName>
    </recommendedName>
</protein>
<keyword evidence="6 9" id="KW-0472">Membrane</keyword>
<dbReference type="Gene3D" id="1.20.1070.10">
    <property type="entry name" value="Rhodopsin 7-helix transmembrane proteins"/>
    <property type="match status" value="1"/>
</dbReference>
<sequence>MSSILALITIIGYIYKWLKYRDAQHQLQQQLESLNRGTGQLHHNDGGSIQQPLLTSSQTSIGSVSSTSSFHPRYSKPKKINNLIFYLSISDFIGCTFLIISQISILGHFEILSSERYCIAMRSLIHFGFLSSFLWTNCIAFYLLRETFEWKPYDFQIWVFHVISWSISIGSIFSLIFGNVIKRSPETGWCSITGAYQLYFWIIPLFLSFLWNLICYIIIYHKFKGILSFGIYGRRSVSLHRVISRKLTFYLLAFLLCWVFDLINHSVYYFLSKCPPFTLMVLQNLFSPLQGTANFIVYSITNKMFH</sequence>
<dbReference type="GO" id="GO:0007189">
    <property type="term" value="P:adenylate cyclase-activating G protein-coupled receptor signaling pathway"/>
    <property type="evidence" value="ECO:0007669"/>
    <property type="project" value="TreeGrafter"/>
</dbReference>
<evidence type="ECO:0000256" key="2">
    <source>
        <dbReference type="ARBA" id="ARBA00008360"/>
    </source>
</evidence>
<evidence type="ECO:0000256" key="3">
    <source>
        <dbReference type="ARBA" id="ARBA00022692"/>
    </source>
</evidence>
<dbReference type="AlphaFoldDB" id="A0A151Z871"/>
<reference evidence="11 12" key="1">
    <citation type="submission" date="2015-12" db="EMBL/GenBank/DDBJ databases">
        <title>Dictyostelia acquired genes for synthesis and detection of signals that induce cell-type specialization by lateral gene transfer from prokaryotes.</title>
        <authorList>
            <person name="Gloeckner G."/>
            <person name="Schaap P."/>
        </authorList>
    </citation>
    <scope>NUCLEOTIDE SEQUENCE [LARGE SCALE GENOMIC DNA]</scope>
    <source>
        <strain evidence="11 12">TK</strain>
    </source>
</reference>
<keyword evidence="4 9" id="KW-1133">Transmembrane helix</keyword>
<comment type="caution">
    <text evidence="11">The sequence shown here is derived from an EMBL/GenBank/DDBJ whole genome shotgun (WGS) entry which is preliminary data.</text>
</comment>
<dbReference type="GO" id="GO:0005886">
    <property type="term" value="C:plasma membrane"/>
    <property type="evidence" value="ECO:0007669"/>
    <property type="project" value="TreeGrafter"/>
</dbReference>
<feature type="transmembrane region" description="Helical" evidence="9">
    <location>
        <begin position="125"/>
        <end position="145"/>
    </location>
</feature>
<dbReference type="Pfam" id="PF11970">
    <property type="entry name" value="GPR_Gpa2_C"/>
    <property type="match status" value="1"/>
</dbReference>
<feature type="transmembrane region" description="Helical" evidence="9">
    <location>
        <begin position="157"/>
        <end position="178"/>
    </location>
</feature>
<dbReference type="OrthoDB" id="19347at2759"/>
<evidence type="ECO:0000259" key="10">
    <source>
        <dbReference type="PROSITE" id="PS50261"/>
    </source>
</evidence>
<name>A0A151Z871_TIELA</name>
<dbReference type="InParanoid" id="A0A151Z871"/>
<evidence type="ECO:0000313" key="11">
    <source>
        <dbReference type="EMBL" id="KYQ89984.1"/>
    </source>
</evidence>
<evidence type="ECO:0000256" key="6">
    <source>
        <dbReference type="ARBA" id="ARBA00023136"/>
    </source>
</evidence>
<dbReference type="SUPFAM" id="SSF81321">
    <property type="entry name" value="Family A G protein-coupled receptor-like"/>
    <property type="match status" value="1"/>
</dbReference>
<comment type="subcellular location">
    <subcellularLocation>
        <location evidence="1">Membrane</location>
        <topology evidence="1">Multi-pass membrane protein</topology>
    </subcellularLocation>
</comment>
<dbReference type="PROSITE" id="PS50261">
    <property type="entry name" value="G_PROTEIN_RECEP_F2_4"/>
    <property type="match status" value="1"/>
</dbReference>
<dbReference type="InterPro" id="IPR017981">
    <property type="entry name" value="GPCR_2-like_7TM"/>
</dbReference>
<dbReference type="FunCoup" id="A0A151Z871">
    <property type="interactions" value="21"/>
</dbReference>
<gene>
    <name evidence="11" type="ORF">DLAC_11729</name>
</gene>
<dbReference type="InterPro" id="IPR022343">
    <property type="entry name" value="GCR1-cAMP_receptor"/>
</dbReference>